<dbReference type="KEGG" id="cuo:CUROG_06605"/>
<accession>A0A5J6ZAW8</accession>
<sequence length="372" mass="40294">MTTQKPWSKPFAGFRVFDMLFASVWLIFLLIPLGLALASLGIDRAAMSATIALTALFITIYLFYFGTYTYFPRGWSQCRRSVTVLAVLVVIALTSSAFVGPWALSFFPFTCALIIFTCPPRLSVPTVAVSSLIVTGLTFLFLAEMAVGLLGATLSPLFILGIGLLSHKDDENRDLRHRLELTEERERIALDVHDLLGHSLTVINLKSELAKRLLDTQPSQARAQLDEIASLSRTALAEVRSTVTHLRSPTLPGAFDATARALQTAGISYSLPDDTGIAGPNGALFASVMKEATTNILRHAQAGSVEVRLAADRLQITDDGVGLSSDAEEKGHGLRGIKKRVQQAGGTAFIEQAPGGGTRIFVTMSDNQDRWE</sequence>
<keyword evidence="4" id="KW-0472">Membrane</keyword>
<feature type="transmembrane region" description="Helical" evidence="4">
    <location>
        <begin position="149"/>
        <end position="166"/>
    </location>
</feature>
<keyword evidence="4" id="KW-0812">Transmembrane</keyword>
<dbReference type="GO" id="GO:0016020">
    <property type="term" value="C:membrane"/>
    <property type="evidence" value="ECO:0007669"/>
    <property type="project" value="InterPro"/>
</dbReference>
<dbReference type="Proteomes" id="UP000326711">
    <property type="component" value="Chromosome"/>
</dbReference>
<dbReference type="AlphaFoldDB" id="A0A5J6ZAW8"/>
<dbReference type="InterPro" id="IPR050482">
    <property type="entry name" value="Sensor_HK_TwoCompSys"/>
</dbReference>
<evidence type="ECO:0000256" key="4">
    <source>
        <dbReference type="SAM" id="Phobius"/>
    </source>
</evidence>
<keyword evidence="7" id="KW-1185">Reference proteome</keyword>
<dbReference type="InterPro" id="IPR011712">
    <property type="entry name" value="Sig_transdc_His_kin_sub3_dim/P"/>
</dbReference>
<keyword evidence="3" id="KW-0902">Two-component regulatory system</keyword>
<feature type="domain" description="Histidine kinase" evidence="5">
    <location>
        <begin position="288"/>
        <end position="368"/>
    </location>
</feature>
<dbReference type="EMBL" id="CP045032">
    <property type="protein sequence ID" value="QFQ02677.1"/>
    <property type="molecule type" value="Genomic_DNA"/>
</dbReference>
<dbReference type="RefSeq" id="WP_161595723.1">
    <property type="nucleotide sequence ID" value="NZ_CP045032.1"/>
</dbReference>
<keyword evidence="1 6" id="KW-0808">Transferase</keyword>
<dbReference type="EC" id="2.7.13.3" evidence="6"/>
<dbReference type="SUPFAM" id="SSF55874">
    <property type="entry name" value="ATPase domain of HSP90 chaperone/DNA topoisomerase II/histidine kinase"/>
    <property type="match status" value="1"/>
</dbReference>
<dbReference type="PANTHER" id="PTHR24421">
    <property type="entry name" value="NITRATE/NITRITE SENSOR PROTEIN NARX-RELATED"/>
    <property type="match status" value="1"/>
</dbReference>
<protein>
    <submittedName>
        <fullName evidence="6">Sensor histidine kinase DesK</fullName>
        <ecNumber evidence="6">2.7.13.3</ecNumber>
    </submittedName>
</protein>
<organism evidence="6 7">
    <name type="scientific">Corynebacterium urogenitale</name>
    <dbReference type="NCBI Taxonomy" id="2487892"/>
    <lineage>
        <taxon>Bacteria</taxon>
        <taxon>Bacillati</taxon>
        <taxon>Actinomycetota</taxon>
        <taxon>Actinomycetes</taxon>
        <taxon>Mycobacteriales</taxon>
        <taxon>Corynebacteriaceae</taxon>
        <taxon>Corynebacterium</taxon>
    </lineage>
</organism>
<evidence type="ECO:0000313" key="6">
    <source>
        <dbReference type="EMBL" id="QFQ02677.1"/>
    </source>
</evidence>
<evidence type="ECO:0000259" key="5">
    <source>
        <dbReference type="PROSITE" id="PS50109"/>
    </source>
</evidence>
<dbReference type="Pfam" id="PF07730">
    <property type="entry name" value="HisKA_3"/>
    <property type="match status" value="1"/>
</dbReference>
<dbReference type="Pfam" id="PF02518">
    <property type="entry name" value="HATPase_c"/>
    <property type="match status" value="1"/>
</dbReference>
<reference evidence="7" key="1">
    <citation type="submission" date="2019-10" db="EMBL/GenBank/DDBJ databases">
        <title>Complete genome sequence of Corynebacterium urogenitalis DSM 108747, isolated from the genital tract of a cow.</title>
        <authorList>
            <person name="Ruckert C."/>
            <person name="Ballas P."/>
            <person name="Wagener K."/>
            <person name="Drillich M."/>
            <person name="Kaempfer P."/>
            <person name="Busse H.-J."/>
            <person name="Ehling-Schulz M."/>
        </authorList>
    </citation>
    <scope>NUCLEOTIDE SEQUENCE [LARGE SCALE GENOMIC DNA]</scope>
    <source>
        <strain evidence="7">LMM 1652</strain>
    </source>
</reference>
<dbReference type="GO" id="GO:0000155">
    <property type="term" value="F:phosphorelay sensor kinase activity"/>
    <property type="evidence" value="ECO:0007669"/>
    <property type="project" value="InterPro"/>
</dbReference>
<gene>
    <name evidence="6" type="primary">desK2</name>
    <name evidence="6" type="ORF">CUROG_06605</name>
</gene>
<evidence type="ECO:0000256" key="2">
    <source>
        <dbReference type="ARBA" id="ARBA00022777"/>
    </source>
</evidence>
<name>A0A5J6ZAW8_9CORY</name>
<dbReference type="PANTHER" id="PTHR24421:SF63">
    <property type="entry name" value="SENSOR HISTIDINE KINASE DESK"/>
    <property type="match status" value="1"/>
</dbReference>
<feature type="transmembrane region" description="Helical" evidence="4">
    <location>
        <begin position="20"/>
        <end position="42"/>
    </location>
</feature>
<dbReference type="Gene3D" id="1.20.5.1930">
    <property type="match status" value="1"/>
</dbReference>
<dbReference type="GO" id="GO:0046983">
    <property type="term" value="F:protein dimerization activity"/>
    <property type="evidence" value="ECO:0007669"/>
    <property type="project" value="InterPro"/>
</dbReference>
<feature type="transmembrane region" description="Helical" evidence="4">
    <location>
        <begin position="83"/>
        <end position="116"/>
    </location>
</feature>
<evidence type="ECO:0000256" key="1">
    <source>
        <dbReference type="ARBA" id="ARBA00022679"/>
    </source>
</evidence>
<feature type="transmembrane region" description="Helical" evidence="4">
    <location>
        <begin position="48"/>
        <end position="71"/>
    </location>
</feature>
<dbReference type="InterPro" id="IPR005467">
    <property type="entry name" value="His_kinase_dom"/>
</dbReference>
<evidence type="ECO:0000313" key="7">
    <source>
        <dbReference type="Proteomes" id="UP000326711"/>
    </source>
</evidence>
<keyword evidence="4" id="KW-1133">Transmembrane helix</keyword>
<dbReference type="InterPro" id="IPR003594">
    <property type="entry name" value="HATPase_dom"/>
</dbReference>
<keyword evidence="2 6" id="KW-0418">Kinase</keyword>
<proteinExistence type="predicted"/>
<dbReference type="InterPro" id="IPR036890">
    <property type="entry name" value="HATPase_C_sf"/>
</dbReference>
<dbReference type="CDD" id="cd16917">
    <property type="entry name" value="HATPase_UhpB-NarQ-NarX-like"/>
    <property type="match status" value="1"/>
</dbReference>
<dbReference type="PROSITE" id="PS50109">
    <property type="entry name" value="HIS_KIN"/>
    <property type="match status" value="1"/>
</dbReference>
<dbReference type="Gene3D" id="3.30.565.10">
    <property type="entry name" value="Histidine kinase-like ATPase, C-terminal domain"/>
    <property type="match status" value="1"/>
</dbReference>
<evidence type="ECO:0000256" key="3">
    <source>
        <dbReference type="ARBA" id="ARBA00023012"/>
    </source>
</evidence>